<gene>
    <name evidence="1" type="ORF">PGTUg99_002251</name>
</gene>
<dbReference type="EMBL" id="VDEP01000273">
    <property type="protein sequence ID" value="KAA1114008.1"/>
    <property type="molecule type" value="Genomic_DNA"/>
</dbReference>
<sequence>MDYVSDIDLELTGFQLEVDLDREGNVNLELKGIQLEACRGKVTPIPSWGKLSSSLRGFLNRLFTDDCFLSACSETAFRVPYIACGDLELNCVQLEVELNTLFLGLTAVYSVKLRSLSVSLSVGDSGSAIRSSGCVNS</sequence>
<proteinExistence type="predicted"/>
<dbReference type="AlphaFoldDB" id="A0A5B0QLC4"/>
<evidence type="ECO:0000313" key="1">
    <source>
        <dbReference type="EMBL" id="KAA1114008.1"/>
    </source>
</evidence>
<name>A0A5B0QLC4_PUCGR</name>
<organism evidence="1 2">
    <name type="scientific">Puccinia graminis f. sp. tritici</name>
    <dbReference type="NCBI Taxonomy" id="56615"/>
    <lineage>
        <taxon>Eukaryota</taxon>
        <taxon>Fungi</taxon>
        <taxon>Dikarya</taxon>
        <taxon>Basidiomycota</taxon>
        <taxon>Pucciniomycotina</taxon>
        <taxon>Pucciniomycetes</taxon>
        <taxon>Pucciniales</taxon>
        <taxon>Pucciniaceae</taxon>
        <taxon>Puccinia</taxon>
    </lineage>
</organism>
<evidence type="ECO:0000313" key="2">
    <source>
        <dbReference type="Proteomes" id="UP000325313"/>
    </source>
</evidence>
<comment type="caution">
    <text evidence="1">The sequence shown here is derived from an EMBL/GenBank/DDBJ whole genome shotgun (WGS) entry which is preliminary data.</text>
</comment>
<accession>A0A5B0QLC4</accession>
<dbReference type="Proteomes" id="UP000325313">
    <property type="component" value="Unassembled WGS sequence"/>
</dbReference>
<reference evidence="1 2" key="1">
    <citation type="submission" date="2019-05" db="EMBL/GenBank/DDBJ databases">
        <title>Emergence of the Ug99 lineage of the wheat stem rust pathogen through somatic hybridization.</title>
        <authorList>
            <person name="Li F."/>
            <person name="Upadhyaya N.M."/>
            <person name="Sperschneider J."/>
            <person name="Matny O."/>
            <person name="Nguyen-Phuc H."/>
            <person name="Mago R."/>
            <person name="Raley C."/>
            <person name="Miller M.E."/>
            <person name="Silverstein K.A.T."/>
            <person name="Henningsen E."/>
            <person name="Hirsch C.D."/>
            <person name="Visser B."/>
            <person name="Pretorius Z.A."/>
            <person name="Steffenson B.J."/>
            <person name="Schwessinger B."/>
            <person name="Dodds P.N."/>
            <person name="Figueroa M."/>
        </authorList>
    </citation>
    <scope>NUCLEOTIDE SEQUENCE [LARGE SCALE GENOMIC DNA]</scope>
    <source>
        <strain evidence="1 2">Ug99</strain>
    </source>
</reference>
<protein>
    <submittedName>
        <fullName evidence="1">Uncharacterized protein</fullName>
    </submittedName>
</protein>